<keyword evidence="3" id="KW-1185">Reference proteome</keyword>
<evidence type="ECO:0000256" key="1">
    <source>
        <dbReference type="SAM" id="MobiDB-lite"/>
    </source>
</evidence>
<evidence type="ECO:0000313" key="3">
    <source>
        <dbReference type="Proteomes" id="UP000324222"/>
    </source>
</evidence>
<dbReference type="EMBL" id="VSRR010007176">
    <property type="protein sequence ID" value="MPC46379.1"/>
    <property type="molecule type" value="Genomic_DNA"/>
</dbReference>
<comment type="caution">
    <text evidence="2">The sequence shown here is derived from an EMBL/GenBank/DDBJ whole genome shotgun (WGS) entry which is preliminary data.</text>
</comment>
<proteinExistence type="predicted"/>
<organism evidence="2 3">
    <name type="scientific">Portunus trituberculatus</name>
    <name type="common">Swimming crab</name>
    <name type="synonym">Neptunus trituberculatus</name>
    <dbReference type="NCBI Taxonomy" id="210409"/>
    <lineage>
        <taxon>Eukaryota</taxon>
        <taxon>Metazoa</taxon>
        <taxon>Ecdysozoa</taxon>
        <taxon>Arthropoda</taxon>
        <taxon>Crustacea</taxon>
        <taxon>Multicrustacea</taxon>
        <taxon>Malacostraca</taxon>
        <taxon>Eumalacostraca</taxon>
        <taxon>Eucarida</taxon>
        <taxon>Decapoda</taxon>
        <taxon>Pleocyemata</taxon>
        <taxon>Brachyura</taxon>
        <taxon>Eubrachyura</taxon>
        <taxon>Portunoidea</taxon>
        <taxon>Portunidae</taxon>
        <taxon>Portuninae</taxon>
        <taxon>Portunus</taxon>
    </lineage>
</organism>
<evidence type="ECO:0000313" key="2">
    <source>
        <dbReference type="EMBL" id="MPC46379.1"/>
    </source>
</evidence>
<name>A0A5B7FMD8_PORTR</name>
<dbReference type="AlphaFoldDB" id="A0A5B7FMD8"/>
<dbReference type="Proteomes" id="UP000324222">
    <property type="component" value="Unassembled WGS sequence"/>
</dbReference>
<sequence length="105" mass="11809">MQWGTWREEQIPRRAVVAKRIQIKAPHGQALRSSLFLPASSQPVLDQYSHHSLSDEPCLPRYPTYHASTTPPPPSPLRFQDSAHPPSTTHAAGVCALYKFRINLL</sequence>
<reference evidence="2 3" key="1">
    <citation type="submission" date="2019-05" db="EMBL/GenBank/DDBJ databases">
        <title>Another draft genome of Portunus trituberculatus and its Hox gene families provides insights of decapod evolution.</title>
        <authorList>
            <person name="Jeong J.-H."/>
            <person name="Song I."/>
            <person name="Kim S."/>
            <person name="Choi T."/>
            <person name="Kim D."/>
            <person name="Ryu S."/>
            <person name="Kim W."/>
        </authorList>
    </citation>
    <scope>NUCLEOTIDE SEQUENCE [LARGE SCALE GENOMIC DNA]</scope>
    <source>
        <tissue evidence="2">Muscle</tissue>
    </source>
</reference>
<protein>
    <submittedName>
        <fullName evidence="2">Uncharacterized protein</fullName>
    </submittedName>
</protein>
<accession>A0A5B7FMD8</accession>
<gene>
    <name evidence="2" type="ORF">E2C01_040100</name>
</gene>
<feature type="region of interest" description="Disordered" evidence="1">
    <location>
        <begin position="59"/>
        <end position="89"/>
    </location>
</feature>